<comment type="subcellular location">
    <subcellularLocation>
        <location evidence="1">Endoplasmic reticulum lumen</location>
    </subcellularLocation>
</comment>
<dbReference type="GO" id="GO:0000774">
    <property type="term" value="F:adenyl-nucleotide exchange factor activity"/>
    <property type="evidence" value="ECO:0000318"/>
    <property type="project" value="GO_Central"/>
</dbReference>
<keyword evidence="5 13" id="KW-0732">Signal</keyword>
<feature type="signal peptide" evidence="13">
    <location>
        <begin position="1"/>
        <end position="23"/>
    </location>
</feature>
<dbReference type="RefSeq" id="XP_030841956.1">
    <property type="nucleotide sequence ID" value="XM_030986096.1"/>
</dbReference>
<evidence type="ECO:0000256" key="8">
    <source>
        <dbReference type="ARBA" id="ARBA00023010"/>
    </source>
</evidence>
<comment type="similarity">
    <text evidence="2">Belongs to the SIL1 family.</text>
</comment>
<reference evidence="15" key="1">
    <citation type="submission" date="2015-02" db="EMBL/GenBank/DDBJ databases">
        <title>Genome sequencing for Strongylocentrotus purpuratus.</title>
        <authorList>
            <person name="Murali S."/>
            <person name="Liu Y."/>
            <person name="Vee V."/>
            <person name="English A."/>
            <person name="Wang M."/>
            <person name="Skinner E."/>
            <person name="Han Y."/>
            <person name="Muzny D.M."/>
            <person name="Worley K.C."/>
            <person name="Gibbs R.A."/>
        </authorList>
    </citation>
    <scope>NUCLEOTIDE SEQUENCE</scope>
</reference>
<reference evidence="14" key="2">
    <citation type="submission" date="2021-01" db="UniProtKB">
        <authorList>
            <consortium name="EnsemblMetazoa"/>
        </authorList>
    </citation>
    <scope>IDENTIFICATION</scope>
</reference>
<evidence type="ECO:0000256" key="6">
    <source>
        <dbReference type="ARBA" id="ARBA00022824"/>
    </source>
</evidence>
<dbReference type="OMA" id="FQPTHEW"/>
<dbReference type="OrthoDB" id="448649at2759"/>
<dbReference type="EnsemblMetazoa" id="XM_030986096">
    <property type="protein sequence ID" value="XP_030841956"/>
    <property type="gene ID" value="LOC584943"/>
</dbReference>
<dbReference type="Proteomes" id="UP000007110">
    <property type="component" value="Unassembled WGS sequence"/>
</dbReference>
<dbReference type="PANTHER" id="PTHR19316:SF35">
    <property type="entry name" value="NUCLEOTIDE EXCHANGE FACTOR SIL1"/>
    <property type="match status" value="1"/>
</dbReference>
<dbReference type="GO" id="GO:0015031">
    <property type="term" value="P:protein transport"/>
    <property type="evidence" value="ECO:0007669"/>
    <property type="project" value="UniProtKB-KW"/>
</dbReference>
<name>A0A7M7P084_STRPU</name>
<keyword evidence="15" id="KW-1185">Reference proteome</keyword>
<keyword evidence="4" id="KW-0813">Transport</keyword>
<feature type="region of interest" description="Disordered" evidence="12">
    <location>
        <begin position="101"/>
        <end position="126"/>
    </location>
</feature>
<feature type="chain" id="PRO_5029908052" description="Nucleotide exchange factor SIL1" evidence="13">
    <location>
        <begin position="24"/>
        <end position="458"/>
    </location>
</feature>
<dbReference type="GO" id="GO:0005788">
    <property type="term" value="C:endoplasmic reticulum lumen"/>
    <property type="evidence" value="ECO:0007669"/>
    <property type="project" value="UniProtKB-SubCell"/>
</dbReference>
<dbReference type="Gene3D" id="1.25.10.10">
    <property type="entry name" value="Leucine-rich Repeat Variant"/>
    <property type="match status" value="1"/>
</dbReference>
<dbReference type="InterPro" id="IPR016024">
    <property type="entry name" value="ARM-type_fold"/>
</dbReference>
<evidence type="ECO:0000256" key="9">
    <source>
        <dbReference type="ARBA" id="ARBA00023180"/>
    </source>
</evidence>
<evidence type="ECO:0000256" key="12">
    <source>
        <dbReference type="SAM" id="MobiDB-lite"/>
    </source>
</evidence>
<evidence type="ECO:0000256" key="13">
    <source>
        <dbReference type="SAM" id="SignalP"/>
    </source>
</evidence>
<dbReference type="GeneID" id="584943"/>
<organism evidence="14 15">
    <name type="scientific">Strongylocentrotus purpuratus</name>
    <name type="common">Purple sea urchin</name>
    <dbReference type="NCBI Taxonomy" id="7668"/>
    <lineage>
        <taxon>Eukaryota</taxon>
        <taxon>Metazoa</taxon>
        <taxon>Echinodermata</taxon>
        <taxon>Eleutherozoa</taxon>
        <taxon>Echinozoa</taxon>
        <taxon>Echinoidea</taxon>
        <taxon>Euechinoidea</taxon>
        <taxon>Echinacea</taxon>
        <taxon>Camarodonta</taxon>
        <taxon>Echinidea</taxon>
        <taxon>Strongylocentrotidae</taxon>
        <taxon>Strongylocentrotus</taxon>
    </lineage>
</organism>
<keyword evidence="11" id="KW-0175">Coiled coil</keyword>
<dbReference type="InParanoid" id="A0A7M7P084"/>
<keyword evidence="6" id="KW-0256">Endoplasmic reticulum</keyword>
<evidence type="ECO:0000256" key="11">
    <source>
        <dbReference type="SAM" id="Coils"/>
    </source>
</evidence>
<evidence type="ECO:0000256" key="4">
    <source>
        <dbReference type="ARBA" id="ARBA00022448"/>
    </source>
</evidence>
<comment type="function">
    <text evidence="10">Required for protein translocation and folding in the endoplasmic reticulum (ER). Functions as a nucleotide exchange factor for the ER lumenal chaperone HSPA5.</text>
</comment>
<sequence>MAACRSTLMGILLLSAILHISLLCGVISMGTDSTAVTLHETEAIVEDCDGAVELEENEEILEVFQPTDEWQTIKEGQAIPAGLHVRINLAEGTKEAKYLDDPKESLTAESQEKVKNDDEESDTYKKEELKERLAKIKGEKDCDDCNDNEALIEEVKQRYRSIEELKKELAELEVDIKTDYEIMTKLFEEYRADQTPETRKLILQDLEFYVHKVDNGVDLARLGGWDIIISALNSTEEDISSEAAHVLGSAVQSNPKAQVSAYDGGALQALLRLLTRSSSINVKRRALYGLSSLIRFFPHAQRKFLELGGLSVLSGLMRETKSDYLPIQIKSVTLVHDLLVEQRNALELDMTDTDEVAKERKLQYEKIHLVPMVIEGGWCDAVPILLSVPDHDTREKILFSLNTLRLFCDYSSNVDLQSRLETLRKEYGKLAEEESLNGDGDDFFHSLHSTVDGIIKAI</sequence>
<feature type="coiled-coil region" evidence="11">
    <location>
        <begin position="145"/>
        <end position="182"/>
    </location>
</feature>
<dbReference type="CTD" id="64374"/>
<evidence type="ECO:0000256" key="5">
    <source>
        <dbReference type="ARBA" id="ARBA00022729"/>
    </source>
</evidence>
<evidence type="ECO:0000256" key="3">
    <source>
        <dbReference type="ARBA" id="ARBA00015352"/>
    </source>
</evidence>
<dbReference type="GO" id="GO:0005783">
    <property type="term" value="C:endoplasmic reticulum"/>
    <property type="evidence" value="ECO:0000318"/>
    <property type="project" value="GO_Central"/>
</dbReference>
<keyword evidence="9" id="KW-0325">Glycoprotein</keyword>
<dbReference type="SUPFAM" id="SSF48371">
    <property type="entry name" value="ARM repeat"/>
    <property type="match status" value="1"/>
</dbReference>
<dbReference type="PANTHER" id="PTHR19316">
    <property type="entry name" value="PROTEIN FOLDING REGULATOR"/>
    <property type="match status" value="1"/>
</dbReference>
<evidence type="ECO:0000313" key="15">
    <source>
        <dbReference type="Proteomes" id="UP000007110"/>
    </source>
</evidence>
<evidence type="ECO:0000256" key="1">
    <source>
        <dbReference type="ARBA" id="ARBA00004319"/>
    </source>
</evidence>
<accession>A0A7M7P084</accession>
<dbReference type="FunCoup" id="A0A7M7P084">
    <property type="interactions" value="969"/>
</dbReference>
<dbReference type="FunFam" id="1.25.10.10:FF:000148">
    <property type="entry name" value="SIL1 nucleotide exchange factor"/>
    <property type="match status" value="1"/>
</dbReference>
<evidence type="ECO:0000256" key="2">
    <source>
        <dbReference type="ARBA" id="ARBA00010588"/>
    </source>
</evidence>
<keyword evidence="7" id="KW-0653">Protein transport</keyword>
<dbReference type="KEGG" id="spu:584943"/>
<keyword evidence="8" id="KW-0811">Translocation</keyword>
<evidence type="ECO:0000256" key="10">
    <source>
        <dbReference type="ARBA" id="ARBA00037748"/>
    </source>
</evidence>
<proteinExistence type="inferred from homology"/>
<dbReference type="InterPro" id="IPR011989">
    <property type="entry name" value="ARM-like"/>
</dbReference>
<evidence type="ECO:0000313" key="14">
    <source>
        <dbReference type="EnsemblMetazoa" id="XP_030841956"/>
    </source>
</evidence>
<protein>
    <recommendedName>
        <fullName evidence="3">Nucleotide exchange factor SIL1</fullName>
    </recommendedName>
</protein>
<dbReference type="AlphaFoldDB" id="A0A7M7P084"/>
<evidence type="ECO:0000256" key="7">
    <source>
        <dbReference type="ARBA" id="ARBA00022927"/>
    </source>
</evidence>
<dbReference type="InterPro" id="IPR050693">
    <property type="entry name" value="Hsp70_NEF-Inhibitors"/>
</dbReference>